<evidence type="ECO:0000313" key="2">
    <source>
        <dbReference type="EMBL" id="KAH8022378.1"/>
    </source>
</evidence>
<organism evidence="2 3">
    <name type="scientific">Rhipicephalus microplus</name>
    <name type="common">Cattle tick</name>
    <name type="synonym">Boophilus microplus</name>
    <dbReference type="NCBI Taxonomy" id="6941"/>
    <lineage>
        <taxon>Eukaryota</taxon>
        <taxon>Metazoa</taxon>
        <taxon>Ecdysozoa</taxon>
        <taxon>Arthropoda</taxon>
        <taxon>Chelicerata</taxon>
        <taxon>Arachnida</taxon>
        <taxon>Acari</taxon>
        <taxon>Parasitiformes</taxon>
        <taxon>Ixodida</taxon>
        <taxon>Ixodoidea</taxon>
        <taxon>Ixodidae</taxon>
        <taxon>Rhipicephalinae</taxon>
        <taxon>Rhipicephalus</taxon>
        <taxon>Boophilus</taxon>
    </lineage>
</organism>
<reference evidence="2" key="2">
    <citation type="submission" date="2021-09" db="EMBL/GenBank/DDBJ databases">
        <authorList>
            <person name="Jia N."/>
            <person name="Wang J."/>
            <person name="Shi W."/>
            <person name="Du L."/>
            <person name="Sun Y."/>
            <person name="Zhan W."/>
            <person name="Jiang J."/>
            <person name="Wang Q."/>
            <person name="Zhang B."/>
            <person name="Ji P."/>
            <person name="Sakyi L.B."/>
            <person name="Cui X."/>
            <person name="Yuan T."/>
            <person name="Jiang B."/>
            <person name="Yang W."/>
            <person name="Lam T.T.-Y."/>
            <person name="Chang Q."/>
            <person name="Ding S."/>
            <person name="Wang X."/>
            <person name="Zhu J."/>
            <person name="Ruan X."/>
            <person name="Zhao L."/>
            <person name="Wei J."/>
            <person name="Que T."/>
            <person name="Du C."/>
            <person name="Cheng J."/>
            <person name="Dai P."/>
            <person name="Han X."/>
            <person name="Huang E."/>
            <person name="Gao Y."/>
            <person name="Liu J."/>
            <person name="Shao H."/>
            <person name="Ye R."/>
            <person name="Li L."/>
            <person name="Wei W."/>
            <person name="Wang X."/>
            <person name="Wang C."/>
            <person name="Huo Q."/>
            <person name="Li W."/>
            <person name="Guo W."/>
            <person name="Chen H."/>
            <person name="Chen S."/>
            <person name="Zhou L."/>
            <person name="Zhou L."/>
            <person name="Ni X."/>
            <person name="Tian J."/>
            <person name="Zhou Y."/>
            <person name="Sheng Y."/>
            <person name="Liu T."/>
            <person name="Pan Y."/>
            <person name="Xia L."/>
            <person name="Li J."/>
            <person name="Zhao F."/>
            <person name="Cao W."/>
        </authorList>
    </citation>
    <scope>NUCLEOTIDE SEQUENCE</scope>
    <source>
        <strain evidence="2">Rmic-2018</strain>
        <tissue evidence="2">Larvae</tissue>
    </source>
</reference>
<feature type="region of interest" description="Disordered" evidence="1">
    <location>
        <begin position="166"/>
        <end position="204"/>
    </location>
</feature>
<evidence type="ECO:0000313" key="3">
    <source>
        <dbReference type="Proteomes" id="UP000821866"/>
    </source>
</evidence>
<sequence length="275" mass="30150">MHGYAWEKIKIPPLARVRGEATHQMPAFVCGRWGRANRPFPYEALRHHHRFQEELAAAMLGREPRRHEQGAIDKAARLYRECRYGTPGHDRYSAGNAGASSKYPRHARAPAPASDVVANTWPPLPAALAASTAEGGWGHPADTPTCPRWQEECRLATLLATAPTPLEKQSRPQHVRSTSYATAVRSKLPESPIKDPDLQRPTPSPHRCIPLPVTPSPMSPLPSLPAQPAQDPWVVLIASLLAVQRAVGETLSPEHPLRIVCLAVLSGQFGTTQLH</sequence>
<dbReference type="EMBL" id="JABSTU010000009">
    <property type="protein sequence ID" value="KAH8022378.1"/>
    <property type="molecule type" value="Genomic_DNA"/>
</dbReference>
<comment type="caution">
    <text evidence="2">The sequence shown here is derived from an EMBL/GenBank/DDBJ whole genome shotgun (WGS) entry which is preliminary data.</text>
</comment>
<evidence type="ECO:0000256" key="1">
    <source>
        <dbReference type="SAM" id="MobiDB-lite"/>
    </source>
</evidence>
<reference evidence="2" key="1">
    <citation type="journal article" date="2020" name="Cell">
        <title>Large-Scale Comparative Analyses of Tick Genomes Elucidate Their Genetic Diversity and Vector Capacities.</title>
        <authorList>
            <consortium name="Tick Genome and Microbiome Consortium (TIGMIC)"/>
            <person name="Jia N."/>
            <person name="Wang J."/>
            <person name="Shi W."/>
            <person name="Du L."/>
            <person name="Sun Y."/>
            <person name="Zhan W."/>
            <person name="Jiang J.F."/>
            <person name="Wang Q."/>
            <person name="Zhang B."/>
            <person name="Ji P."/>
            <person name="Bell-Sakyi L."/>
            <person name="Cui X.M."/>
            <person name="Yuan T.T."/>
            <person name="Jiang B.G."/>
            <person name="Yang W.F."/>
            <person name="Lam T.T."/>
            <person name="Chang Q.C."/>
            <person name="Ding S.J."/>
            <person name="Wang X.J."/>
            <person name="Zhu J.G."/>
            <person name="Ruan X.D."/>
            <person name="Zhao L."/>
            <person name="Wei J.T."/>
            <person name="Ye R.Z."/>
            <person name="Que T.C."/>
            <person name="Du C.H."/>
            <person name="Zhou Y.H."/>
            <person name="Cheng J.X."/>
            <person name="Dai P.F."/>
            <person name="Guo W.B."/>
            <person name="Han X.H."/>
            <person name="Huang E.J."/>
            <person name="Li L.F."/>
            <person name="Wei W."/>
            <person name="Gao Y.C."/>
            <person name="Liu J.Z."/>
            <person name="Shao H.Z."/>
            <person name="Wang X."/>
            <person name="Wang C.C."/>
            <person name="Yang T.C."/>
            <person name="Huo Q.B."/>
            <person name="Li W."/>
            <person name="Chen H.Y."/>
            <person name="Chen S.E."/>
            <person name="Zhou L.G."/>
            <person name="Ni X.B."/>
            <person name="Tian J.H."/>
            <person name="Sheng Y."/>
            <person name="Liu T."/>
            <person name="Pan Y.S."/>
            <person name="Xia L.Y."/>
            <person name="Li J."/>
            <person name="Zhao F."/>
            <person name="Cao W.C."/>
        </authorList>
    </citation>
    <scope>NUCLEOTIDE SEQUENCE</scope>
    <source>
        <strain evidence="2">Rmic-2018</strain>
    </source>
</reference>
<proteinExistence type="predicted"/>
<dbReference type="Proteomes" id="UP000821866">
    <property type="component" value="Chromosome 7"/>
</dbReference>
<accession>A0A9J6DJU9</accession>
<keyword evidence="3" id="KW-1185">Reference proteome</keyword>
<name>A0A9J6DJU9_RHIMP</name>
<gene>
    <name evidence="2" type="ORF">HPB51_023665</name>
</gene>
<dbReference type="AlphaFoldDB" id="A0A9J6DJU9"/>
<protein>
    <submittedName>
        <fullName evidence="2">Uncharacterized protein</fullName>
    </submittedName>
</protein>